<sequence length="362" mass="41038">MKIVAGIGSTLLIYTALVAYLGWAVYFWLISFLDGVNLWLFAAFWFVIAFSYVIGRIGHKWLGFTILGSYWFAFLQYAILLIPTANVVVLVVDLKNDVFVVGSLTAIILLMLFLAGTYLAYSPVVRKLEITVEGQAVEPLHMVIGSDFHLGFLSGKRHLRRFVKKTNALDPDVVFLAGDLVDDDPVWYARYGMSEVMEQLKPSLGVYGVLGNHEYYGKKIPLLVKVMEKSGVKILRDETILIANRFYLTGREDRTNSNRLSLRELKPEKGALPWIVMDHTPSDLNTPKELGADLHMSGHTHKGQMWPNHLLTKRIFELDYGYRLIEKTHFLVSSGFGFWGPPLRIGSRSELWSVTMNFRPSS</sequence>
<keyword evidence="1" id="KW-1133">Transmembrane helix</keyword>
<dbReference type="AlphaFoldDB" id="A0AA87LUL0"/>
<evidence type="ECO:0000313" key="4">
    <source>
        <dbReference type="Proteomes" id="UP000004725"/>
    </source>
</evidence>
<dbReference type="CDD" id="cd07385">
    <property type="entry name" value="MPP_YkuE_C"/>
    <property type="match status" value="1"/>
</dbReference>
<proteinExistence type="predicted"/>
<dbReference type="GO" id="GO:0016787">
    <property type="term" value="F:hydrolase activity"/>
    <property type="evidence" value="ECO:0007669"/>
    <property type="project" value="InterPro"/>
</dbReference>
<dbReference type="SUPFAM" id="SSF56300">
    <property type="entry name" value="Metallo-dependent phosphatases"/>
    <property type="match status" value="1"/>
</dbReference>
<evidence type="ECO:0000259" key="2">
    <source>
        <dbReference type="Pfam" id="PF00149"/>
    </source>
</evidence>
<protein>
    <submittedName>
        <fullName evidence="3">Metallophosphoesterase</fullName>
    </submittedName>
</protein>
<dbReference type="Pfam" id="PF00149">
    <property type="entry name" value="Metallophos"/>
    <property type="match status" value="1"/>
</dbReference>
<feature type="transmembrane region" description="Helical" evidence="1">
    <location>
        <begin position="67"/>
        <end position="92"/>
    </location>
</feature>
<reference evidence="3 4" key="1">
    <citation type="journal article" date="2012" name="J. Bacteriol.">
        <title>Genome Sequence of the Antarctic Psychrophile Bacterium Planococcus antarcticus DSM 14505.</title>
        <authorList>
            <person name="Margolles A."/>
            <person name="Gueimonde M."/>
            <person name="Sanchez B."/>
        </authorList>
    </citation>
    <scope>NUCLEOTIDE SEQUENCE [LARGE SCALE GENOMIC DNA]</scope>
    <source>
        <strain evidence="3 4">DSM 14505</strain>
    </source>
</reference>
<dbReference type="EMBL" id="AJYB01000015">
    <property type="protein sequence ID" value="EIM07452.1"/>
    <property type="molecule type" value="Genomic_DNA"/>
</dbReference>
<feature type="transmembrane region" description="Helical" evidence="1">
    <location>
        <begin position="36"/>
        <end position="55"/>
    </location>
</feature>
<accession>A0AA87LUL0</accession>
<gene>
    <name evidence="3" type="ORF">A1A1_05702</name>
</gene>
<evidence type="ECO:0000313" key="3">
    <source>
        <dbReference type="EMBL" id="EIM07452.1"/>
    </source>
</evidence>
<dbReference type="RefSeq" id="WP_006829146.1">
    <property type="nucleotide sequence ID" value="NZ_AJYB01000015.1"/>
</dbReference>
<feature type="domain" description="Calcineurin-like phosphoesterase" evidence="2">
    <location>
        <begin position="146"/>
        <end position="302"/>
    </location>
</feature>
<dbReference type="InterPro" id="IPR004843">
    <property type="entry name" value="Calcineurin-like_PHP"/>
</dbReference>
<keyword evidence="1" id="KW-0472">Membrane</keyword>
<organism evidence="3 4">
    <name type="scientific">Planococcus antarcticus DSM 14505</name>
    <dbReference type="NCBI Taxonomy" id="1185653"/>
    <lineage>
        <taxon>Bacteria</taxon>
        <taxon>Bacillati</taxon>
        <taxon>Bacillota</taxon>
        <taxon>Bacilli</taxon>
        <taxon>Bacillales</taxon>
        <taxon>Caryophanaceae</taxon>
        <taxon>Planococcus</taxon>
    </lineage>
</organism>
<name>A0AA87LUL0_9BACL</name>
<dbReference type="InterPro" id="IPR051158">
    <property type="entry name" value="Metallophosphoesterase_sf"/>
</dbReference>
<dbReference type="Proteomes" id="UP000004725">
    <property type="component" value="Unassembled WGS sequence"/>
</dbReference>
<dbReference type="PANTHER" id="PTHR31302:SF0">
    <property type="entry name" value="TRANSMEMBRANE PROTEIN WITH METALLOPHOSPHOESTERASE DOMAIN"/>
    <property type="match status" value="1"/>
</dbReference>
<evidence type="ECO:0000256" key="1">
    <source>
        <dbReference type="SAM" id="Phobius"/>
    </source>
</evidence>
<keyword evidence="1" id="KW-0812">Transmembrane</keyword>
<dbReference type="InterPro" id="IPR029052">
    <property type="entry name" value="Metallo-depent_PP-like"/>
</dbReference>
<feature type="transmembrane region" description="Helical" evidence="1">
    <location>
        <begin position="98"/>
        <end position="121"/>
    </location>
</feature>
<feature type="transmembrane region" description="Helical" evidence="1">
    <location>
        <begin position="12"/>
        <end position="30"/>
    </location>
</feature>
<comment type="caution">
    <text evidence="3">The sequence shown here is derived from an EMBL/GenBank/DDBJ whole genome shotgun (WGS) entry which is preliminary data.</text>
</comment>
<dbReference type="PANTHER" id="PTHR31302">
    <property type="entry name" value="TRANSMEMBRANE PROTEIN WITH METALLOPHOSPHOESTERASE DOMAIN-RELATED"/>
    <property type="match status" value="1"/>
</dbReference>
<dbReference type="Gene3D" id="3.60.21.10">
    <property type="match status" value="1"/>
</dbReference>